<dbReference type="EMBL" id="AMRA01000015">
    <property type="protein sequence ID" value="EKF25409.1"/>
    <property type="molecule type" value="Genomic_DNA"/>
</dbReference>
<sequence>MPARFGLSGRSGAACGRGCGVHRSPRSRVVCHQAWHGDARRPGSFRSLLINEVQG</sequence>
<accession>K5BKT2</accession>
<comment type="caution">
    <text evidence="1">The sequence shown here is derived from an EMBL/GenBank/DDBJ whole genome shotgun (WGS) entry which is preliminary data.</text>
</comment>
<gene>
    <name evidence="1" type="ORF">C731_0522</name>
</gene>
<evidence type="ECO:0000313" key="1">
    <source>
        <dbReference type="EMBL" id="EKF25409.1"/>
    </source>
</evidence>
<dbReference type="AlphaFoldDB" id="K5BKT2"/>
<dbReference type="PATRIC" id="fig|1122247.3.peg.498"/>
<reference evidence="1 2" key="1">
    <citation type="journal article" date="2012" name="J. Bacteriol.">
        <title>Genome sequence of Mycobacterium hassiacum DSM 44199, a rare source of heat-stable mycobacterial proteins.</title>
        <authorList>
            <person name="Tiago I."/>
            <person name="Maranha A."/>
            <person name="Mendes V."/>
            <person name="Alarico S."/>
            <person name="Moynihan P.J."/>
            <person name="Clarke A.J."/>
            <person name="Macedo-Ribeiro S."/>
            <person name="Pereira P.J."/>
            <person name="Empadinhas N."/>
        </authorList>
    </citation>
    <scope>NUCLEOTIDE SEQUENCE [LARGE SCALE GENOMIC DNA]</scope>
    <source>
        <strain evidence="2">DSM 44199 / CIP 105218 / JCM 12690 / 3849</strain>
    </source>
</reference>
<dbReference type="Proteomes" id="UP000006265">
    <property type="component" value="Unassembled WGS sequence"/>
</dbReference>
<keyword evidence="2" id="KW-1185">Reference proteome</keyword>
<organism evidence="1 2">
    <name type="scientific">Mycolicibacterium hassiacum (strain DSM 44199 / CIP 105218 / JCM 12690 / 3849)</name>
    <name type="common">Mycobacterium hassiacum</name>
    <dbReference type="NCBI Taxonomy" id="1122247"/>
    <lineage>
        <taxon>Bacteria</taxon>
        <taxon>Bacillati</taxon>
        <taxon>Actinomycetota</taxon>
        <taxon>Actinomycetes</taxon>
        <taxon>Mycobacteriales</taxon>
        <taxon>Mycobacteriaceae</taxon>
        <taxon>Mycolicibacterium</taxon>
    </lineage>
</organism>
<protein>
    <submittedName>
        <fullName evidence="1">Uncharacterized protein</fullName>
    </submittedName>
</protein>
<name>K5BKT2_MYCHD</name>
<proteinExistence type="predicted"/>
<evidence type="ECO:0000313" key="2">
    <source>
        <dbReference type="Proteomes" id="UP000006265"/>
    </source>
</evidence>